<dbReference type="PANTHER" id="PTHR11934:SF0">
    <property type="entry name" value="RIBOSE-5-PHOSPHATE ISOMERASE"/>
    <property type="match status" value="1"/>
</dbReference>
<dbReference type="AlphaFoldDB" id="A0AAJ3NXC7"/>
<dbReference type="EC" id="5.3.1.6" evidence="3"/>
<feature type="active site" description="Proton acceptor" evidence="3">
    <location>
        <position position="155"/>
    </location>
</feature>
<comment type="similarity">
    <text evidence="3">Belongs to the ribose 5-phosphate isomerase family.</text>
</comment>
<dbReference type="GO" id="GO:0006014">
    <property type="term" value="P:D-ribose metabolic process"/>
    <property type="evidence" value="ECO:0007669"/>
    <property type="project" value="TreeGrafter"/>
</dbReference>
<evidence type="ECO:0000256" key="1">
    <source>
        <dbReference type="ARBA" id="ARBA00001713"/>
    </source>
</evidence>
<feature type="binding site" evidence="3">
    <location>
        <begin position="146"/>
        <end position="149"/>
    </location>
    <ligand>
        <name>substrate</name>
    </ligand>
</feature>
<dbReference type="GO" id="GO:0009052">
    <property type="term" value="P:pentose-phosphate shunt, non-oxidative branch"/>
    <property type="evidence" value="ECO:0007669"/>
    <property type="project" value="UniProtKB-UniRule"/>
</dbReference>
<dbReference type="HAMAP" id="MF_00170">
    <property type="entry name" value="Rib_5P_isom_A"/>
    <property type="match status" value="1"/>
</dbReference>
<comment type="subunit">
    <text evidence="3">Homodimer.</text>
</comment>
<dbReference type="FunFam" id="3.40.50.1360:FF:000001">
    <property type="entry name" value="Ribose-5-phosphate isomerase A"/>
    <property type="match status" value="1"/>
</dbReference>
<dbReference type="PANTHER" id="PTHR11934">
    <property type="entry name" value="RIBOSE-5-PHOSPHATE ISOMERASE"/>
    <property type="match status" value="1"/>
</dbReference>
<accession>A0AAJ3NXC7</accession>
<dbReference type="SUPFAM" id="SSF75445">
    <property type="entry name" value="D-ribose-5-phosphate isomerase (RpiA), lid domain"/>
    <property type="match status" value="1"/>
</dbReference>
<name>A0AAJ3NXC7_ECOLX</name>
<dbReference type="InterPro" id="IPR020672">
    <property type="entry name" value="Ribose5P_isomerase_typA_subgr"/>
</dbReference>
<sequence>MPPDTQICRGERGCPPLPVISWMSYPHDLLTGSESLFLYIMRLKFHTTGETIMTQDELKKAVGWAALQYVQPGTIVGVGTGSTAAHFIDALGTMKGQIEGAVSSSDASTEKLKSLGIHVFDLNEVDSLGIYVDGADEINGHMQMIKGGGAALTREKIIASVAEKFICIADASKQVDILGKFPLPVEVIPMARSAVARQLVKLGGRPEYRQGVVTDNGNVILDVHGMEILDPVAMENAINAIPGVVTVGLFANRGADVALIGTPDGVKTIVK</sequence>
<comment type="caution">
    <text evidence="4">The sequence shown here is derived from an EMBL/GenBank/DDBJ whole genome shotgun (WGS) entry which is preliminary data.</text>
</comment>
<comment type="function">
    <text evidence="3">Catalyzes the reversible conversion of ribose-5-phosphate to ribulose 5-phosphate.</text>
</comment>
<evidence type="ECO:0000313" key="5">
    <source>
        <dbReference type="Proteomes" id="UP000243401"/>
    </source>
</evidence>
<dbReference type="Pfam" id="PF06026">
    <property type="entry name" value="Rib_5-P_isom_A"/>
    <property type="match status" value="1"/>
</dbReference>
<organism evidence="4 5">
    <name type="scientific">Escherichia coli H605</name>
    <dbReference type="NCBI Taxonomy" id="656410"/>
    <lineage>
        <taxon>Bacteria</taxon>
        <taxon>Pseudomonadati</taxon>
        <taxon>Pseudomonadota</taxon>
        <taxon>Gammaproteobacteria</taxon>
        <taxon>Enterobacterales</taxon>
        <taxon>Enterobacteriaceae</taxon>
        <taxon>Escherichia</taxon>
    </lineage>
</organism>
<gene>
    <name evidence="3" type="primary">rpiA</name>
    <name evidence="4" type="ORF">EATG_01722</name>
</gene>
<dbReference type="GO" id="GO:0005829">
    <property type="term" value="C:cytosol"/>
    <property type="evidence" value="ECO:0007669"/>
    <property type="project" value="TreeGrafter"/>
</dbReference>
<dbReference type="Gene3D" id="3.40.50.1360">
    <property type="match status" value="1"/>
</dbReference>
<dbReference type="CDD" id="cd01398">
    <property type="entry name" value="RPI_A"/>
    <property type="match status" value="1"/>
</dbReference>
<dbReference type="InterPro" id="IPR004788">
    <property type="entry name" value="Ribose5P_isomerase_type_A"/>
</dbReference>
<reference evidence="4 5" key="1">
    <citation type="submission" date="2010-04" db="EMBL/GenBank/DDBJ databases">
        <title>The Genome Sequence of Escherichia coli H605.</title>
        <authorList>
            <consortium name="The Broad Institute Genome Sequencing Platform"/>
            <consortium name="The Broad Institute Genome Sequencing Center for Infectious Disease"/>
            <person name="Feldgarden M."/>
            <person name="Gordon D.M."/>
            <person name="Johnson J.R."/>
            <person name="Johnston B.D."/>
            <person name="Young S."/>
            <person name="Zeng Q."/>
            <person name="Koehrsen M."/>
            <person name="Alvarado L."/>
            <person name="Berlin A.M."/>
            <person name="Borenstein D."/>
            <person name="Chapman S.B."/>
            <person name="Chen Z."/>
            <person name="Engels R."/>
            <person name="Freedman E."/>
            <person name="Gellesch M."/>
            <person name="Goldberg J."/>
            <person name="Griggs A."/>
            <person name="Gujja S."/>
            <person name="Heilman E.R."/>
            <person name="Heiman D.I."/>
            <person name="Hepburn T.A."/>
            <person name="Howarth C."/>
            <person name="Jen D."/>
            <person name="Larson L."/>
            <person name="Mehta T."/>
            <person name="Park D."/>
            <person name="Pearson M."/>
            <person name="Richards J."/>
            <person name="Roberts A."/>
            <person name="Saif S."/>
            <person name="Shea T.D."/>
            <person name="Shenoy N."/>
            <person name="Sisk P."/>
            <person name="Stolte C."/>
            <person name="Sykes S.N."/>
            <person name="Walk T."/>
            <person name="White J."/>
            <person name="Yandava C."/>
            <person name="Haas B."/>
            <person name="Henn M.R."/>
            <person name="Nusbaum C."/>
            <person name="Birren B."/>
        </authorList>
    </citation>
    <scope>NUCLEOTIDE SEQUENCE [LARGE SCALE GENOMIC DNA]</scope>
    <source>
        <strain evidence="4 5">H605</strain>
    </source>
</reference>
<feature type="binding site" evidence="3">
    <location>
        <position position="173"/>
    </location>
    <ligand>
        <name>substrate</name>
    </ligand>
</feature>
<evidence type="ECO:0000256" key="2">
    <source>
        <dbReference type="ARBA" id="ARBA00023235"/>
    </source>
</evidence>
<feature type="binding site" evidence="3">
    <location>
        <begin position="133"/>
        <end position="136"/>
    </location>
    <ligand>
        <name>substrate</name>
    </ligand>
</feature>
<dbReference type="NCBIfam" id="TIGR00021">
    <property type="entry name" value="rpiA"/>
    <property type="match status" value="1"/>
</dbReference>
<dbReference type="Gene3D" id="3.30.70.260">
    <property type="match status" value="1"/>
</dbReference>
<evidence type="ECO:0000313" key="4">
    <source>
        <dbReference type="EMBL" id="OSL46635.1"/>
    </source>
</evidence>
<feature type="binding site" evidence="3">
    <location>
        <begin position="80"/>
        <end position="83"/>
    </location>
    <ligand>
        <name>substrate</name>
    </ligand>
</feature>
<dbReference type="EMBL" id="ADJX01000008">
    <property type="protein sequence ID" value="OSL46635.1"/>
    <property type="molecule type" value="Genomic_DNA"/>
</dbReference>
<dbReference type="FunFam" id="3.30.70.260:FF:000004">
    <property type="entry name" value="Ribose-5-phosphate isomerase A"/>
    <property type="match status" value="1"/>
</dbReference>
<protein>
    <recommendedName>
        <fullName evidence="3">Ribose-5-phosphate isomerase A</fullName>
        <ecNumber evidence="3">5.3.1.6</ecNumber>
    </recommendedName>
    <alternativeName>
        <fullName evidence="3">Phosphoriboisomerase A</fullName>
        <shortName evidence="3">PRI</shortName>
    </alternativeName>
</protein>
<dbReference type="Proteomes" id="UP000243401">
    <property type="component" value="Unassembled WGS sequence"/>
</dbReference>
<proteinExistence type="inferred from homology"/>
<dbReference type="NCBIfam" id="NF001924">
    <property type="entry name" value="PRK00702.1"/>
    <property type="match status" value="1"/>
</dbReference>
<dbReference type="SUPFAM" id="SSF100950">
    <property type="entry name" value="NagB/RpiA/CoA transferase-like"/>
    <property type="match status" value="1"/>
</dbReference>
<dbReference type="InterPro" id="IPR037171">
    <property type="entry name" value="NagB/RpiA_transferase-like"/>
</dbReference>
<comment type="catalytic activity">
    <reaction evidence="1 3">
        <text>aldehydo-D-ribose 5-phosphate = D-ribulose 5-phosphate</text>
        <dbReference type="Rhea" id="RHEA:14657"/>
        <dbReference type="ChEBI" id="CHEBI:58121"/>
        <dbReference type="ChEBI" id="CHEBI:58273"/>
        <dbReference type="EC" id="5.3.1.6"/>
    </reaction>
</comment>
<dbReference type="GO" id="GO:0004751">
    <property type="term" value="F:ribose-5-phosphate isomerase activity"/>
    <property type="evidence" value="ECO:0007669"/>
    <property type="project" value="UniProtKB-UniRule"/>
</dbReference>
<comment type="pathway">
    <text evidence="3">Carbohydrate degradation; pentose phosphate pathway; D-ribose 5-phosphate from D-ribulose 5-phosphate (non-oxidative stage): step 1/1.</text>
</comment>
<evidence type="ECO:0000256" key="3">
    <source>
        <dbReference type="HAMAP-Rule" id="MF_00170"/>
    </source>
</evidence>
<keyword evidence="2 3" id="KW-0413">Isomerase</keyword>